<dbReference type="AlphaFoldDB" id="A0A8T0IPW1"/>
<reference evidence="6" key="1">
    <citation type="submission" date="2020-06" db="EMBL/GenBank/DDBJ databases">
        <title>WGS assembly of Ceratodon purpureus strain R40.</title>
        <authorList>
            <person name="Carey S.B."/>
            <person name="Jenkins J."/>
            <person name="Shu S."/>
            <person name="Lovell J.T."/>
            <person name="Sreedasyam A."/>
            <person name="Maumus F."/>
            <person name="Tiley G.P."/>
            <person name="Fernandez-Pozo N."/>
            <person name="Barry K."/>
            <person name="Chen C."/>
            <person name="Wang M."/>
            <person name="Lipzen A."/>
            <person name="Daum C."/>
            <person name="Saski C.A."/>
            <person name="Payton A.C."/>
            <person name="Mcbreen J.C."/>
            <person name="Conrad R.E."/>
            <person name="Kollar L.M."/>
            <person name="Olsson S."/>
            <person name="Huttunen S."/>
            <person name="Landis J.B."/>
            <person name="Wickett N.J."/>
            <person name="Johnson M.G."/>
            <person name="Rensing S.A."/>
            <person name="Grimwood J."/>
            <person name="Schmutz J."/>
            <person name="Mcdaniel S.F."/>
        </authorList>
    </citation>
    <scope>NUCLEOTIDE SEQUENCE</scope>
    <source>
        <strain evidence="6">R40</strain>
    </source>
</reference>
<dbReference type="Pfam" id="PF07731">
    <property type="entry name" value="Cu-oxidase_2"/>
    <property type="match status" value="1"/>
</dbReference>
<dbReference type="InterPro" id="IPR011706">
    <property type="entry name" value="Cu-oxidase_C"/>
</dbReference>
<keyword evidence="2" id="KW-0472">Membrane</keyword>
<evidence type="ECO:0000313" key="7">
    <source>
        <dbReference type="Proteomes" id="UP000822688"/>
    </source>
</evidence>
<evidence type="ECO:0000256" key="2">
    <source>
        <dbReference type="SAM" id="Phobius"/>
    </source>
</evidence>
<dbReference type="Gene3D" id="2.60.40.420">
    <property type="entry name" value="Cupredoxins - blue copper proteins"/>
    <property type="match status" value="3"/>
</dbReference>
<evidence type="ECO:0000259" key="5">
    <source>
        <dbReference type="Pfam" id="PF07732"/>
    </source>
</evidence>
<dbReference type="CDD" id="cd13846">
    <property type="entry name" value="CuRO_1_AAO_like_1"/>
    <property type="match status" value="1"/>
</dbReference>
<proteinExistence type="inferred from homology"/>
<evidence type="ECO:0000313" key="6">
    <source>
        <dbReference type="EMBL" id="KAG0584866.1"/>
    </source>
</evidence>
<feature type="domain" description="Plastocyanin-like" evidence="3">
    <location>
        <begin position="213"/>
        <end position="359"/>
    </location>
</feature>
<dbReference type="InterPro" id="IPR001117">
    <property type="entry name" value="Cu-oxidase_2nd"/>
</dbReference>
<dbReference type="PANTHER" id="PTHR11709">
    <property type="entry name" value="MULTI-COPPER OXIDASE"/>
    <property type="match status" value="1"/>
</dbReference>
<evidence type="ECO:0000259" key="3">
    <source>
        <dbReference type="Pfam" id="PF00394"/>
    </source>
</evidence>
<dbReference type="Proteomes" id="UP000822688">
    <property type="component" value="Chromosome 3"/>
</dbReference>
<feature type="transmembrane region" description="Helical" evidence="2">
    <location>
        <begin position="622"/>
        <end position="644"/>
    </location>
</feature>
<organism evidence="6 7">
    <name type="scientific">Ceratodon purpureus</name>
    <name type="common">Fire moss</name>
    <name type="synonym">Dicranum purpureum</name>
    <dbReference type="NCBI Taxonomy" id="3225"/>
    <lineage>
        <taxon>Eukaryota</taxon>
        <taxon>Viridiplantae</taxon>
        <taxon>Streptophyta</taxon>
        <taxon>Embryophyta</taxon>
        <taxon>Bryophyta</taxon>
        <taxon>Bryophytina</taxon>
        <taxon>Bryopsida</taxon>
        <taxon>Dicranidae</taxon>
        <taxon>Pseudoditrichales</taxon>
        <taxon>Ditrichaceae</taxon>
        <taxon>Ceratodon</taxon>
    </lineage>
</organism>
<sequence length="649" mass="73218">MGDRRPRRRSRLMAFPLPLENSLRDYCLPLHSQEKCGGLRSSRKLGYLVIWPALLWMTAMMTTDIQCAIPLLIPEDHDPDIMLVWNVSYVTMSPLGKPQQVIAINGEFPGPRIAARTNDVVEVNVFNRLDEPLLFTWDGLQQRHNSWQDGVLGTNCEIPSHWNWTYKFQVKDQIGSFFYFPSTRFQKAAGGYGGIRVDAPKVPPPFTEPGVDVSVLIGDWYTSSHKDLRRTLENGDLIGRPEGVLINGYGPYNGIDPTGCWVLPVDRGSTYRLRISNVGVKTSLNFRIQNHKMLIVETEGSYTQQKSLDNLDVHVGQSYSVLVTADQPSSDYFIMASPRFENATTFYEAAGVALMHYSDSRALASGPHPLGPDPDDIWFSLAQARSITWNLTTGAARPNPQGSFHYGTINASQTFIFRNSAPIIDGHQRFAVNNISFVPTTTPLKLADFFNISSGVYTLDGWPSIYSTQNSMVVLEPTLATAVVTGPYKAFVEIVFENTEATLQSWHLDGYAFWVVGMDRGRWSSSCRSQYNKEDAVARCTTQVFPHSWTAIMVMLDNVGIWNLRAENLQRQYLGQELYLRVVNPEMVPTNSPYAETLVPENVLYCGWLAYKQQNQNSGSHYTFHMNAFLILSIMHFIPMIVFFRTLPL</sequence>
<dbReference type="InterPro" id="IPR034273">
    <property type="entry name" value="CuRO_1_AAO-like"/>
</dbReference>
<dbReference type="EMBL" id="CM026423">
    <property type="protein sequence ID" value="KAG0584866.1"/>
    <property type="molecule type" value="Genomic_DNA"/>
</dbReference>
<dbReference type="Pfam" id="PF00394">
    <property type="entry name" value="Cu-oxidase"/>
    <property type="match status" value="1"/>
</dbReference>
<protein>
    <recommendedName>
        <fullName evidence="8">Laccase</fullName>
    </recommendedName>
</protein>
<dbReference type="GO" id="GO:0005507">
    <property type="term" value="F:copper ion binding"/>
    <property type="evidence" value="ECO:0007669"/>
    <property type="project" value="InterPro"/>
</dbReference>
<dbReference type="PANTHER" id="PTHR11709:SF58">
    <property type="entry name" value="SKU5 SIMILAR 3"/>
    <property type="match status" value="1"/>
</dbReference>
<name>A0A8T0IPW1_CERPU</name>
<keyword evidence="2" id="KW-0812">Transmembrane</keyword>
<comment type="caution">
    <text evidence="6">The sequence shown here is derived from an EMBL/GenBank/DDBJ whole genome shotgun (WGS) entry which is preliminary data.</text>
</comment>
<keyword evidence="7" id="KW-1185">Reference proteome</keyword>
<dbReference type="SUPFAM" id="SSF49503">
    <property type="entry name" value="Cupredoxins"/>
    <property type="match status" value="3"/>
</dbReference>
<gene>
    <name evidence="6" type="ORF">KC19_3G240700</name>
</gene>
<keyword evidence="2" id="KW-1133">Transmembrane helix</keyword>
<accession>A0A8T0IPW1</accession>
<feature type="transmembrane region" description="Helical" evidence="2">
    <location>
        <begin position="45"/>
        <end position="63"/>
    </location>
</feature>
<feature type="domain" description="Plastocyanin-like" evidence="4">
    <location>
        <begin position="442"/>
        <end position="585"/>
    </location>
</feature>
<evidence type="ECO:0008006" key="8">
    <source>
        <dbReference type="Google" id="ProtNLM"/>
    </source>
</evidence>
<dbReference type="InterPro" id="IPR011707">
    <property type="entry name" value="Cu-oxidase-like_N"/>
</dbReference>
<dbReference type="Pfam" id="PF07732">
    <property type="entry name" value="Cu-oxidase_3"/>
    <property type="match status" value="1"/>
</dbReference>
<feature type="domain" description="Plastocyanin-like" evidence="5">
    <location>
        <begin position="87"/>
        <end position="200"/>
    </location>
</feature>
<dbReference type="FunFam" id="2.60.40.420:FF:000012">
    <property type="entry name" value="Monocopper oxidase-like protein"/>
    <property type="match status" value="1"/>
</dbReference>
<dbReference type="GO" id="GO:0016491">
    <property type="term" value="F:oxidoreductase activity"/>
    <property type="evidence" value="ECO:0007669"/>
    <property type="project" value="InterPro"/>
</dbReference>
<comment type="similarity">
    <text evidence="1">Belongs to the multicopper oxidase family.</text>
</comment>
<evidence type="ECO:0000256" key="1">
    <source>
        <dbReference type="ARBA" id="ARBA00010609"/>
    </source>
</evidence>
<evidence type="ECO:0000259" key="4">
    <source>
        <dbReference type="Pfam" id="PF07731"/>
    </source>
</evidence>
<dbReference type="InterPro" id="IPR045087">
    <property type="entry name" value="Cu-oxidase_fam"/>
</dbReference>
<dbReference type="InterPro" id="IPR008972">
    <property type="entry name" value="Cupredoxin"/>
</dbReference>